<dbReference type="AlphaFoldDB" id="A0A380T8I4"/>
<proteinExistence type="predicted"/>
<dbReference type="EMBL" id="UIDG01000001">
    <property type="protein sequence ID" value="SUS03300.1"/>
    <property type="molecule type" value="Genomic_DNA"/>
</dbReference>
<evidence type="ECO:0000313" key="1">
    <source>
        <dbReference type="EMBL" id="SUS03300.1"/>
    </source>
</evidence>
<protein>
    <submittedName>
        <fullName evidence="1">Uncharacterized protein</fullName>
    </submittedName>
</protein>
<sequence>MTNRGSVVETQAASAQLSGLRPIFSNLTPLSGHRPPNCPEAVHGAGTAVQQPWGRRLYVSASPETRSLY</sequence>
<accession>A0A380T8I4</accession>
<organism evidence="1">
    <name type="scientific">metagenome</name>
    <dbReference type="NCBI Taxonomy" id="256318"/>
    <lineage>
        <taxon>unclassified sequences</taxon>
        <taxon>metagenomes</taxon>
    </lineage>
</organism>
<reference evidence="1" key="1">
    <citation type="submission" date="2018-07" db="EMBL/GenBank/DDBJ databases">
        <authorList>
            <person name="Quirk P.G."/>
            <person name="Krulwich T.A."/>
        </authorList>
    </citation>
    <scope>NUCLEOTIDE SEQUENCE</scope>
</reference>
<name>A0A380T8I4_9ZZZZ</name>
<gene>
    <name evidence="1" type="ORF">DF3PB_10053</name>
</gene>